<dbReference type="VEuPathDB" id="CryptoDB:Vbra_680"/>
<dbReference type="EMBL" id="CDMY01000477">
    <property type="protein sequence ID" value="CEM16101.1"/>
    <property type="molecule type" value="Genomic_DNA"/>
</dbReference>
<dbReference type="GO" id="GO:0000462">
    <property type="term" value="P:maturation of SSU-rRNA from tricistronic rRNA transcript (SSU-rRNA, 5.8S rRNA, LSU-rRNA)"/>
    <property type="evidence" value="ECO:0007669"/>
    <property type="project" value="TreeGrafter"/>
</dbReference>
<sequence>MDDVDERLQAFGEQFLASFDAPEDSTSTRDALTTTKKRSLSRGSNAENRRASANRQKAQETAGVKAPADESSAVKSEDEQRGDEFFGGVRRKGAQSKPSDSAAAPSRPSKDELKAFLDPSVSKMLGKGSASSSPLPGRRKGKAATASKDNHEFNDTLRKIRDLAYPELDKAQQRQYEAAKIRALGGSAAKGPKIPYNILVKARKNEKDRLQKLREKERELGVQLSVGKHTNLSQANKAKQQQLKAKTERKKASSIFAVGGVKGKGRGRR</sequence>
<dbReference type="OrthoDB" id="361247at2759"/>
<feature type="compositionally biased region" description="Polar residues" evidence="2">
    <location>
        <begin position="24"/>
        <end position="34"/>
    </location>
</feature>
<feature type="coiled-coil region" evidence="1">
    <location>
        <begin position="196"/>
        <end position="223"/>
    </location>
</feature>
<name>A0A0G4FP94_VITBC</name>
<dbReference type="Pfam" id="PF15375">
    <property type="entry name" value="FSAF1"/>
    <property type="match status" value="1"/>
</dbReference>
<keyword evidence="4" id="KW-1185">Reference proteome</keyword>
<proteinExistence type="predicted"/>
<organism evidence="3 4">
    <name type="scientific">Vitrella brassicaformis (strain CCMP3155)</name>
    <dbReference type="NCBI Taxonomy" id="1169540"/>
    <lineage>
        <taxon>Eukaryota</taxon>
        <taxon>Sar</taxon>
        <taxon>Alveolata</taxon>
        <taxon>Colpodellida</taxon>
        <taxon>Vitrellaceae</taxon>
        <taxon>Vitrella</taxon>
    </lineage>
</organism>
<gene>
    <name evidence="3" type="ORF">Vbra_680</name>
</gene>
<feature type="compositionally biased region" description="Basic and acidic residues" evidence="2">
    <location>
        <begin position="75"/>
        <end position="84"/>
    </location>
</feature>
<dbReference type="GO" id="GO:0005730">
    <property type="term" value="C:nucleolus"/>
    <property type="evidence" value="ECO:0007669"/>
    <property type="project" value="TreeGrafter"/>
</dbReference>
<keyword evidence="1" id="KW-0175">Coiled coil</keyword>
<evidence type="ECO:0000256" key="2">
    <source>
        <dbReference type="SAM" id="MobiDB-lite"/>
    </source>
</evidence>
<evidence type="ECO:0000313" key="4">
    <source>
        <dbReference type="Proteomes" id="UP000041254"/>
    </source>
</evidence>
<evidence type="ECO:0000313" key="3">
    <source>
        <dbReference type="EMBL" id="CEM16101.1"/>
    </source>
</evidence>
<dbReference type="AlphaFoldDB" id="A0A0G4FP94"/>
<dbReference type="InterPro" id="IPR027973">
    <property type="entry name" value="FSAF1-like"/>
</dbReference>
<accession>A0A0G4FP94</accession>
<dbReference type="Proteomes" id="UP000041254">
    <property type="component" value="Unassembled WGS sequence"/>
</dbReference>
<reference evidence="3 4" key="1">
    <citation type="submission" date="2014-11" db="EMBL/GenBank/DDBJ databases">
        <authorList>
            <person name="Zhu J."/>
            <person name="Qi W."/>
            <person name="Song R."/>
        </authorList>
    </citation>
    <scope>NUCLEOTIDE SEQUENCE [LARGE SCALE GENOMIC DNA]</scope>
</reference>
<dbReference type="PANTHER" id="PTHR28096:SF1">
    <property type="entry name" value="PROTEIN FAF1"/>
    <property type="match status" value="1"/>
</dbReference>
<protein>
    <submittedName>
        <fullName evidence="3">Uncharacterized protein</fullName>
    </submittedName>
</protein>
<feature type="compositionally biased region" description="Polar residues" evidence="2">
    <location>
        <begin position="41"/>
        <end position="56"/>
    </location>
</feature>
<evidence type="ECO:0000256" key="1">
    <source>
        <dbReference type="SAM" id="Coils"/>
    </source>
</evidence>
<dbReference type="PANTHER" id="PTHR28096">
    <property type="entry name" value="PROTEIN FAF1"/>
    <property type="match status" value="1"/>
</dbReference>
<feature type="compositionally biased region" description="Low complexity" evidence="2">
    <location>
        <begin position="96"/>
        <end position="107"/>
    </location>
</feature>
<dbReference type="InParanoid" id="A0A0G4FP94"/>
<dbReference type="InterPro" id="IPR053030">
    <property type="entry name" value="Ribosomal_biogenesis_FAF1-like"/>
</dbReference>
<feature type="region of interest" description="Disordered" evidence="2">
    <location>
        <begin position="18"/>
        <end position="153"/>
    </location>
</feature>